<dbReference type="HAMAP" id="MF_02245">
    <property type="entry name" value="Adapter_SpxH"/>
    <property type="match status" value="1"/>
</dbReference>
<reference evidence="3 5" key="1">
    <citation type="submission" date="2018-06" db="EMBL/GenBank/DDBJ databases">
        <authorList>
            <consortium name="Pathogen Informatics"/>
            <person name="Doyle S."/>
        </authorList>
    </citation>
    <scope>NUCLEOTIDE SEQUENCE [LARGE SCALE GENOMIC DNA]</scope>
    <source>
        <strain evidence="3 5">NCTC10597</strain>
    </source>
</reference>
<dbReference type="EMBL" id="SNZG01000048">
    <property type="protein sequence ID" value="TDR33807.1"/>
    <property type="molecule type" value="Genomic_DNA"/>
</dbReference>
<dbReference type="InterPro" id="IPR036249">
    <property type="entry name" value="Thioredoxin-like_sf"/>
</dbReference>
<accession>A0A2U3AAM0</accession>
<evidence type="ECO:0000313" key="6">
    <source>
        <dbReference type="Proteomes" id="UP000294641"/>
    </source>
</evidence>
<comment type="similarity">
    <text evidence="2">Belongs to the SpxH family.</text>
</comment>
<keyword evidence="6" id="KW-1185">Reference proteome</keyword>
<comment type="subcellular location">
    <subcellularLocation>
        <location evidence="2">Cytoplasm</location>
    </subcellularLocation>
</comment>
<evidence type="ECO:0000256" key="1">
    <source>
        <dbReference type="ARBA" id="ARBA00022490"/>
    </source>
</evidence>
<dbReference type="SUPFAM" id="SSF52833">
    <property type="entry name" value="Thioredoxin-like"/>
    <property type="match status" value="1"/>
</dbReference>
<reference evidence="4 6" key="2">
    <citation type="submission" date="2019-03" db="EMBL/GenBank/DDBJ databases">
        <title>Genomic Encyclopedia of Type Strains, Phase IV (KMG-IV): sequencing the most valuable type-strain genomes for metagenomic binning, comparative biology and taxonomic classification.</title>
        <authorList>
            <person name="Goeker M."/>
        </authorList>
    </citation>
    <scope>NUCLEOTIDE SEQUENCE [LARGE SCALE GENOMIC DNA]</scope>
    <source>
        <strain evidence="4 6">DSM 20580</strain>
    </source>
</reference>
<dbReference type="CDD" id="cd03025">
    <property type="entry name" value="DsbA_FrnE_like"/>
    <property type="match status" value="1"/>
</dbReference>
<name>A0A2U3AAM0_9BACL</name>
<gene>
    <name evidence="2" type="primary">spxH</name>
    <name evidence="4" type="ORF">DFR61_14811</name>
    <name evidence="3" type="ORF">NCTC10597_00535</name>
</gene>
<evidence type="ECO:0000256" key="2">
    <source>
        <dbReference type="HAMAP-Rule" id="MF_02245"/>
    </source>
</evidence>
<dbReference type="OrthoDB" id="9813770at2"/>
<evidence type="ECO:0000313" key="5">
    <source>
        <dbReference type="Proteomes" id="UP000254330"/>
    </source>
</evidence>
<evidence type="ECO:0000313" key="4">
    <source>
        <dbReference type="EMBL" id="TDR33807.1"/>
    </source>
</evidence>
<dbReference type="InterPro" id="IPR046404">
    <property type="entry name" value="Adapter_SpxH"/>
</dbReference>
<dbReference type="PANTHER" id="PTHR13887:SF47">
    <property type="entry name" value="CLPXP ADAPTER PROTEIN SPXH"/>
    <property type="match status" value="1"/>
</dbReference>
<proteinExistence type="inferred from homology"/>
<dbReference type="Gene3D" id="3.40.30.10">
    <property type="entry name" value="Glutaredoxin"/>
    <property type="match status" value="1"/>
</dbReference>
<dbReference type="EMBL" id="UGNP01000001">
    <property type="protein sequence ID" value="STX08867.1"/>
    <property type="molecule type" value="Genomic_DNA"/>
</dbReference>
<dbReference type="Proteomes" id="UP000294641">
    <property type="component" value="Unassembled WGS sequence"/>
</dbReference>
<sequence length="273" mass="31551">MNHLQLVTEPAPMPVSYSKPVELYVFIDLLQPKSWALHSTIRKLQVNYGQYFSMRFILSTELSSLNVACHRINNCTSHDELVDLTHPVLPSIAVKAAELQGKKAGHRYLMKLLEYHMTEEKNIRSCNTLTTVAREVDLDVEEFEADFRSLEASRSFQGDLCITHEMDVQEVPSFVFFNENIEDEGLKVSGSYNYEVYEHILAELLDEELIQSQPPSLDDLFLKYNTLSILEVATIYNISEKTAERELKKQMLQQKIEKISCKQHTLYRLKKSI</sequence>
<comment type="subunit">
    <text evidence="2">Interacts with Spx.</text>
</comment>
<dbReference type="RefSeq" id="WP_109350386.1">
    <property type="nucleotide sequence ID" value="NZ_BJUE01000056.1"/>
</dbReference>
<dbReference type="AlphaFoldDB" id="A0A2U3AAM0"/>
<dbReference type="GO" id="GO:0005737">
    <property type="term" value="C:cytoplasm"/>
    <property type="evidence" value="ECO:0007669"/>
    <property type="project" value="UniProtKB-SubCell"/>
</dbReference>
<dbReference type="PANTHER" id="PTHR13887">
    <property type="entry name" value="GLUTATHIONE S-TRANSFERASE KAPPA"/>
    <property type="match status" value="1"/>
</dbReference>
<comment type="function">
    <text evidence="2">Adapter protein required for efficient degradation of Spx by ClpXP under non-stress conditions. Interaction with Spx stabilizes Spx and exposes the C-terminus of Spx for recognition and proteolysis by ClpXP.</text>
</comment>
<dbReference type="Pfam" id="PF13743">
    <property type="entry name" value="Thioredoxin_5"/>
    <property type="match status" value="1"/>
</dbReference>
<organism evidence="3 5">
    <name type="scientific">Kurthia zopfii</name>
    <dbReference type="NCBI Taxonomy" id="1650"/>
    <lineage>
        <taxon>Bacteria</taxon>
        <taxon>Bacillati</taxon>
        <taxon>Bacillota</taxon>
        <taxon>Bacilli</taxon>
        <taxon>Bacillales</taxon>
        <taxon>Caryophanaceae</taxon>
        <taxon>Kurthia</taxon>
    </lineage>
</organism>
<dbReference type="Proteomes" id="UP000254330">
    <property type="component" value="Unassembled WGS sequence"/>
</dbReference>
<comment type="caution">
    <text evidence="3">The sequence shown here is derived from an EMBL/GenBank/DDBJ whole genome shotgun (WGS) entry which is preliminary data.</text>
</comment>
<protein>
    <recommendedName>
        <fullName evidence="2">ClpXP adapter protein SpxH</fullName>
    </recommendedName>
</protein>
<evidence type="ECO:0000313" key="3">
    <source>
        <dbReference type="EMBL" id="STX08867.1"/>
    </source>
</evidence>
<keyword evidence="4" id="KW-0413">Isomerase</keyword>
<keyword evidence="1 2" id="KW-0963">Cytoplasm</keyword>
<dbReference type="GO" id="GO:0016853">
    <property type="term" value="F:isomerase activity"/>
    <property type="evidence" value="ECO:0007669"/>
    <property type="project" value="UniProtKB-KW"/>
</dbReference>